<dbReference type="GO" id="GO:0032259">
    <property type="term" value="P:methylation"/>
    <property type="evidence" value="ECO:0007669"/>
    <property type="project" value="UniProtKB-KW"/>
</dbReference>
<reference evidence="3 4" key="1">
    <citation type="submission" date="2016-11" db="EMBL/GenBank/DDBJ databases">
        <authorList>
            <person name="Jaros S."/>
            <person name="Januszkiewicz K."/>
            <person name="Wedrychowicz H."/>
        </authorList>
    </citation>
    <scope>NUCLEOTIDE SEQUENCE [LARGE SCALE GENOMIC DNA]</scope>
    <source>
        <strain evidence="3 4">DSM 16112</strain>
    </source>
</reference>
<dbReference type="GO" id="GO:0035243">
    <property type="term" value="F:protein-arginine omega-N symmetric methyltransferase activity"/>
    <property type="evidence" value="ECO:0007669"/>
    <property type="project" value="TreeGrafter"/>
</dbReference>
<dbReference type="STRING" id="1122156.SAMN02745117_01851"/>
<evidence type="ECO:0000256" key="2">
    <source>
        <dbReference type="ARBA" id="ARBA00022679"/>
    </source>
</evidence>
<dbReference type="Gene3D" id="3.40.50.12710">
    <property type="match status" value="1"/>
</dbReference>
<dbReference type="Proteomes" id="UP000184327">
    <property type="component" value="Unassembled WGS sequence"/>
</dbReference>
<keyword evidence="4" id="KW-1185">Reference proteome</keyword>
<dbReference type="InterPro" id="IPR038375">
    <property type="entry name" value="NDUFAF7_sf"/>
</dbReference>
<dbReference type="InterPro" id="IPR029063">
    <property type="entry name" value="SAM-dependent_MTases_sf"/>
</dbReference>
<evidence type="ECO:0000313" key="3">
    <source>
        <dbReference type="EMBL" id="SHF38666.1"/>
    </source>
</evidence>
<dbReference type="AlphaFoldDB" id="A0A1M5B8D3"/>
<keyword evidence="2 3" id="KW-0808">Transferase</keyword>
<protein>
    <submittedName>
        <fullName evidence="3">SAM-dependent methyltransferase, MidA family</fullName>
    </submittedName>
</protein>
<dbReference type="InterPro" id="IPR003788">
    <property type="entry name" value="NDUFAF7"/>
</dbReference>
<name>A0A1M5B8D3_9BURK</name>
<sequence>MNRSTSVPQALEQHIRHQIATQSDQRIGFDTFMQHALYAPGMGYYSGPRSKIGLMPPGAPTLAGSAETASGSDFATAPEMSSLFGKTLAHQVAQVLSVTGTYTIYEFGAGTGALAFDLLQTLGDAVQHYCIIDLSGTLRDVQQQRLRAFAPKVQWLEQLPDALAGVLLGNEVLDAMPVKLLLRQQGQWLERGVSLTAPTDDANAPHFCWSDRPTDLRPPLEVAGEHDYLTEIHPQAEAFIRTVGERLERGAALWIDYGFGEHEYYHPQRSMGTLVCHHQHRMDDNPLVQVGEKDITSHVNFTGIAVAAQEVGLEVLGYTTQGRFLINCGIAHWLEQATLPQRVMAAKLVQEHEMGELFKVMLLGRGAFWEADGFAHGDRTHTL</sequence>
<dbReference type="PANTHER" id="PTHR12049:SF7">
    <property type="entry name" value="PROTEIN ARGININE METHYLTRANSFERASE NDUFAF7, MITOCHONDRIAL"/>
    <property type="match status" value="1"/>
</dbReference>
<dbReference type="OrthoDB" id="9794208at2"/>
<evidence type="ECO:0000313" key="4">
    <source>
        <dbReference type="Proteomes" id="UP000184327"/>
    </source>
</evidence>
<keyword evidence="1 3" id="KW-0489">Methyltransferase</keyword>
<proteinExistence type="predicted"/>
<dbReference type="EMBL" id="FQUZ01000020">
    <property type="protein sequence ID" value="SHF38666.1"/>
    <property type="molecule type" value="Genomic_DNA"/>
</dbReference>
<dbReference type="RefSeq" id="WP_073356407.1">
    <property type="nucleotide sequence ID" value="NZ_FQUZ01000020.1"/>
</dbReference>
<dbReference type="PANTHER" id="PTHR12049">
    <property type="entry name" value="PROTEIN ARGININE METHYLTRANSFERASE NDUFAF7, MITOCHONDRIAL"/>
    <property type="match status" value="1"/>
</dbReference>
<dbReference type="Pfam" id="PF02636">
    <property type="entry name" value="Methyltransf_28"/>
    <property type="match status" value="1"/>
</dbReference>
<dbReference type="SUPFAM" id="SSF53335">
    <property type="entry name" value="S-adenosyl-L-methionine-dependent methyltransferases"/>
    <property type="match status" value="1"/>
</dbReference>
<gene>
    <name evidence="3" type="ORF">SAMN02745117_01851</name>
</gene>
<evidence type="ECO:0000256" key="1">
    <source>
        <dbReference type="ARBA" id="ARBA00022603"/>
    </source>
</evidence>
<accession>A0A1M5B8D3</accession>
<organism evidence="3 4">
    <name type="scientific">Lampropedia hyalina DSM 16112</name>
    <dbReference type="NCBI Taxonomy" id="1122156"/>
    <lineage>
        <taxon>Bacteria</taxon>
        <taxon>Pseudomonadati</taxon>
        <taxon>Pseudomonadota</taxon>
        <taxon>Betaproteobacteria</taxon>
        <taxon>Burkholderiales</taxon>
        <taxon>Comamonadaceae</taxon>
        <taxon>Lampropedia</taxon>
    </lineage>
</organism>